<dbReference type="Proteomes" id="UP001055712">
    <property type="component" value="Unassembled WGS sequence"/>
</dbReference>
<dbReference type="OrthoDB" id="548799at2759"/>
<organism evidence="5 6">
    <name type="scientific">Chlorella vulgaris</name>
    <name type="common">Green alga</name>
    <dbReference type="NCBI Taxonomy" id="3077"/>
    <lineage>
        <taxon>Eukaryota</taxon>
        <taxon>Viridiplantae</taxon>
        <taxon>Chlorophyta</taxon>
        <taxon>core chlorophytes</taxon>
        <taxon>Trebouxiophyceae</taxon>
        <taxon>Chlorellales</taxon>
        <taxon>Chlorellaceae</taxon>
        <taxon>Chlorella clade</taxon>
        <taxon>Chlorella</taxon>
    </lineage>
</organism>
<evidence type="ECO:0000256" key="1">
    <source>
        <dbReference type="ARBA" id="ARBA00010994"/>
    </source>
</evidence>
<dbReference type="SMART" id="SM00054">
    <property type="entry name" value="EFh"/>
    <property type="match status" value="2"/>
</dbReference>
<name>A0A9D4YXX8_CHLVU</name>
<evidence type="ECO:0000313" key="5">
    <source>
        <dbReference type="EMBL" id="KAI3431389.1"/>
    </source>
</evidence>
<dbReference type="CDD" id="cd00051">
    <property type="entry name" value="EFh"/>
    <property type="match status" value="1"/>
</dbReference>
<dbReference type="Pfam" id="PF13499">
    <property type="entry name" value="EF-hand_7"/>
    <property type="match status" value="1"/>
</dbReference>
<keyword evidence="6" id="KW-1185">Reference proteome</keyword>
<dbReference type="GO" id="GO:0005874">
    <property type="term" value="C:microtubule"/>
    <property type="evidence" value="ECO:0007669"/>
    <property type="project" value="TreeGrafter"/>
</dbReference>
<gene>
    <name evidence="5" type="ORF">D9Q98_004443</name>
</gene>
<reference evidence="5" key="2">
    <citation type="submission" date="2020-11" db="EMBL/GenBank/DDBJ databases">
        <authorList>
            <person name="Cecchin M."/>
            <person name="Marcolungo L."/>
            <person name="Rossato M."/>
            <person name="Girolomoni L."/>
            <person name="Cosentino E."/>
            <person name="Cuine S."/>
            <person name="Li-Beisson Y."/>
            <person name="Delledonne M."/>
            <person name="Ballottari M."/>
        </authorList>
    </citation>
    <scope>NUCLEOTIDE SEQUENCE</scope>
    <source>
        <strain evidence="5">211/11P</strain>
        <tissue evidence="5">Whole cell</tissue>
    </source>
</reference>
<dbReference type="PANTHER" id="PTHR12932">
    <property type="entry name" value="P25 ALPHA-RELATED"/>
    <property type="match status" value="1"/>
</dbReference>
<dbReference type="PROSITE" id="PS50222">
    <property type="entry name" value="EF_HAND_2"/>
    <property type="match status" value="1"/>
</dbReference>
<dbReference type="InterPro" id="IPR011992">
    <property type="entry name" value="EF-hand-dom_pair"/>
</dbReference>
<dbReference type="InterPro" id="IPR008907">
    <property type="entry name" value="TPP/p25"/>
</dbReference>
<reference evidence="5" key="1">
    <citation type="journal article" date="2019" name="Plant J.">
        <title>Chlorella vulgaris genome assembly and annotation reveals the molecular basis for metabolic acclimation to high light conditions.</title>
        <authorList>
            <person name="Cecchin M."/>
            <person name="Marcolungo L."/>
            <person name="Rossato M."/>
            <person name="Girolomoni L."/>
            <person name="Cosentino E."/>
            <person name="Cuine S."/>
            <person name="Li-Beisson Y."/>
            <person name="Delledonne M."/>
            <person name="Ballottari M."/>
        </authorList>
    </citation>
    <scope>NUCLEOTIDE SEQUENCE</scope>
    <source>
        <strain evidence="5">211/11P</strain>
    </source>
</reference>
<dbReference type="GO" id="GO:0046785">
    <property type="term" value="P:microtubule polymerization"/>
    <property type="evidence" value="ECO:0007669"/>
    <property type="project" value="InterPro"/>
</dbReference>
<accession>A0A9D4YXX8</accession>
<feature type="domain" description="EF-hand" evidence="4">
    <location>
        <begin position="4"/>
        <end position="39"/>
    </location>
</feature>
<dbReference type="GO" id="GO:0001578">
    <property type="term" value="P:microtubule bundle formation"/>
    <property type="evidence" value="ECO:0007669"/>
    <property type="project" value="TreeGrafter"/>
</dbReference>
<protein>
    <recommendedName>
        <fullName evidence="4">EF-hand domain-containing protein</fullName>
    </recommendedName>
</protein>
<feature type="region of interest" description="Disordered" evidence="3">
    <location>
        <begin position="190"/>
        <end position="283"/>
    </location>
</feature>
<evidence type="ECO:0000256" key="3">
    <source>
        <dbReference type="SAM" id="MobiDB-lite"/>
    </source>
</evidence>
<dbReference type="SUPFAM" id="SSF47473">
    <property type="entry name" value="EF-hand"/>
    <property type="match status" value="3"/>
</dbReference>
<feature type="compositionally biased region" description="Low complexity" evidence="3">
    <location>
        <begin position="265"/>
        <end position="280"/>
    </location>
</feature>
<dbReference type="PROSITE" id="PS00018">
    <property type="entry name" value="EF_HAND_1"/>
    <property type="match status" value="1"/>
</dbReference>
<dbReference type="PANTHER" id="PTHR12932:SF9">
    <property type="entry name" value="TUBULIN POLYMERIZATION-PROMOTING PROTEIN HOMOLOG"/>
    <property type="match status" value="1"/>
</dbReference>
<feature type="compositionally biased region" description="Polar residues" evidence="3">
    <location>
        <begin position="212"/>
        <end position="235"/>
    </location>
</feature>
<proteinExistence type="inferred from homology"/>
<dbReference type="InterPro" id="IPR002048">
    <property type="entry name" value="EF_hand_dom"/>
</dbReference>
<keyword evidence="2" id="KW-0106">Calcium</keyword>
<dbReference type="InterPro" id="IPR018247">
    <property type="entry name" value="EF_Hand_1_Ca_BS"/>
</dbReference>
<dbReference type="GO" id="GO:0015631">
    <property type="term" value="F:tubulin binding"/>
    <property type="evidence" value="ECO:0007669"/>
    <property type="project" value="InterPro"/>
</dbReference>
<dbReference type="GO" id="GO:0032273">
    <property type="term" value="P:positive regulation of protein polymerization"/>
    <property type="evidence" value="ECO:0007669"/>
    <property type="project" value="TreeGrafter"/>
</dbReference>
<dbReference type="Gene3D" id="1.10.238.10">
    <property type="entry name" value="EF-hand"/>
    <property type="match status" value="3"/>
</dbReference>
<evidence type="ECO:0000256" key="2">
    <source>
        <dbReference type="ARBA" id="ARBA00022837"/>
    </source>
</evidence>
<sequence length="440" mass="45782">MVPPTVTAAAAAFSSYDRNGNGFISIDELKALLTDLGMLKGMSPSAAAAFVVSQFAMADSKTKDGKLDPQEFNRLYLKLAAPRLLEVLQADVPEQLAQLRHTFFSFAGFGSRSGGQAAPSGLDGARFIKLCRATGLVGRQLPSTEADLIFASVKDRSGRRISFEQFLDALDLIANKTGRPLLEVLSQVASGGGPATQGHTTGKSVKLHDGWPTSTAVDAHRTASTGSGASQQPASPQLRCEDRAAAGTASCHSGEGAQTSAARVSAGGTSYTSGSSRLGTPDMESRDSLRHVFLAFASFGTGASPVSKAGVGMDSKQFAKLCRETGMLDGRRLTSMAADLAFISKAQPLGARKIGFGQFRAAVMQLAHEKGVPKEELFAQIASCNGPLITRSGVEKVTEQAIPRALQAFVPPTSTAGVTEQLGKISVGSQGVISITATGQ</sequence>
<comment type="caution">
    <text evidence="5">The sequence shown here is derived from an EMBL/GenBank/DDBJ whole genome shotgun (WGS) entry which is preliminary data.</text>
</comment>
<dbReference type="GO" id="GO:0005509">
    <property type="term" value="F:calcium ion binding"/>
    <property type="evidence" value="ECO:0007669"/>
    <property type="project" value="InterPro"/>
</dbReference>
<dbReference type="AlphaFoldDB" id="A0A9D4YXX8"/>
<dbReference type="Pfam" id="PF05517">
    <property type="entry name" value="p25-alpha"/>
    <property type="match status" value="2"/>
</dbReference>
<comment type="similarity">
    <text evidence="1">Belongs to the TPPP family.</text>
</comment>
<evidence type="ECO:0000259" key="4">
    <source>
        <dbReference type="PROSITE" id="PS50222"/>
    </source>
</evidence>
<evidence type="ECO:0000313" key="6">
    <source>
        <dbReference type="Proteomes" id="UP001055712"/>
    </source>
</evidence>
<dbReference type="EMBL" id="SIDB01000006">
    <property type="protein sequence ID" value="KAI3431389.1"/>
    <property type="molecule type" value="Genomic_DNA"/>
</dbReference>